<evidence type="ECO:0000256" key="1">
    <source>
        <dbReference type="SAM" id="MobiDB-lite"/>
    </source>
</evidence>
<evidence type="ECO:0000313" key="3">
    <source>
        <dbReference type="Proteomes" id="UP000319257"/>
    </source>
</evidence>
<feature type="region of interest" description="Disordered" evidence="1">
    <location>
        <begin position="44"/>
        <end position="65"/>
    </location>
</feature>
<feature type="compositionally biased region" description="Polar residues" evidence="1">
    <location>
        <begin position="393"/>
        <end position="437"/>
    </location>
</feature>
<dbReference type="GeneID" id="41974320"/>
<dbReference type="AlphaFoldDB" id="A0A507B607"/>
<comment type="caution">
    <text evidence="2">The sequence shown here is derived from an EMBL/GenBank/DDBJ whole genome shotgun (WGS) entry which is preliminary data.</text>
</comment>
<evidence type="ECO:0000313" key="2">
    <source>
        <dbReference type="EMBL" id="TPX12461.1"/>
    </source>
</evidence>
<feature type="compositionally biased region" description="Low complexity" evidence="1">
    <location>
        <begin position="467"/>
        <end position="495"/>
    </location>
</feature>
<feature type="compositionally biased region" description="Basic and acidic residues" evidence="1">
    <location>
        <begin position="498"/>
        <end position="509"/>
    </location>
</feature>
<name>A0A507B607_9PEZI</name>
<sequence>MAGVKNSVKGFFKNTAKPILTKITKAGDEKDLIEVKDLASNIPSSRVMPSIPDTAESKTRQHAGLRPKVKATIAKAKAGLHVKNKLRKKRLQDQTTKAWKAKNVADTAADSALRVSIKNPKREGRIMTILPELSLDHNDAWDNIFTSSLEEARNSPGVEDEDFVIEHFGEPGIPSIQQRLSSRSLDDFHPERLSTIPEALSDSSPYSLRTVIHHPLPAAVPQPDDYSESDYSTSDYEAELTTTIVSGNRTKFPDIYSGANMGPPDPVDVEQIRDITAMAGHPALRRRPASGGDPNLALSPIYTVYARNDEVPVPRGEVLSMSKVTVVYEVIEKVPVPAEPALSFSSVITVFESNDETLLALGQKKAPTSQHQALALSKLVPDALRTPPAKGNAPNSSIRSSGTVTTKTAQSPETPPSLSESQQTDDSPPSVDTQSAISPMPMPKCRSAQAPPRSSSETQFLELTPTSSPRGPGVVPSSSPSPSSRSGSRGAVGPSDIDFSKVAEIKFFEHSPTQDGDEGEEGPGPSADLGGQRRGPVKRCRSLLPRPVPRK</sequence>
<gene>
    <name evidence="2" type="ORF">E0L32_006873</name>
</gene>
<keyword evidence="3" id="KW-1185">Reference proteome</keyword>
<dbReference type="Proteomes" id="UP000319257">
    <property type="component" value="Unassembled WGS sequence"/>
</dbReference>
<feature type="region of interest" description="Disordered" evidence="1">
    <location>
        <begin position="384"/>
        <end position="551"/>
    </location>
</feature>
<protein>
    <submittedName>
        <fullName evidence="2">Uncharacterized protein</fullName>
    </submittedName>
</protein>
<reference evidence="2 3" key="1">
    <citation type="submission" date="2019-06" db="EMBL/GenBank/DDBJ databases">
        <title>Draft genome sequence of the filamentous fungus Phialemoniopsis curvata isolated from diesel fuel.</title>
        <authorList>
            <person name="Varaljay V.A."/>
            <person name="Lyon W.J."/>
            <person name="Crouch A.L."/>
            <person name="Drake C.E."/>
            <person name="Hollomon J.M."/>
            <person name="Nadeau L.J."/>
            <person name="Nunn H.S."/>
            <person name="Stevenson B.S."/>
            <person name="Bojanowski C.L."/>
            <person name="Crookes-Goodson W.J."/>
        </authorList>
    </citation>
    <scope>NUCLEOTIDE SEQUENCE [LARGE SCALE GENOMIC DNA]</scope>
    <source>
        <strain evidence="2 3">D216</strain>
    </source>
</reference>
<organism evidence="2 3">
    <name type="scientific">Thyridium curvatum</name>
    <dbReference type="NCBI Taxonomy" id="1093900"/>
    <lineage>
        <taxon>Eukaryota</taxon>
        <taxon>Fungi</taxon>
        <taxon>Dikarya</taxon>
        <taxon>Ascomycota</taxon>
        <taxon>Pezizomycotina</taxon>
        <taxon>Sordariomycetes</taxon>
        <taxon>Sordariomycetidae</taxon>
        <taxon>Thyridiales</taxon>
        <taxon>Thyridiaceae</taxon>
        <taxon>Thyridium</taxon>
    </lineage>
</organism>
<proteinExistence type="predicted"/>
<feature type="compositionally biased region" description="Polar residues" evidence="1">
    <location>
        <begin position="452"/>
        <end position="466"/>
    </location>
</feature>
<dbReference type="RefSeq" id="XP_030994172.1">
    <property type="nucleotide sequence ID" value="XM_031141553.1"/>
</dbReference>
<dbReference type="EMBL" id="SKBQ01000040">
    <property type="protein sequence ID" value="TPX12461.1"/>
    <property type="molecule type" value="Genomic_DNA"/>
</dbReference>
<dbReference type="InParanoid" id="A0A507B607"/>
<accession>A0A507B607</accession>